<proteinExistence type="predicted"/>
<dbReference type="Proteomes" id="UP000094652">
    <property type="component" value="Chromosome"/>
</dbReference>
<dbReference type="RefSeq" id="WP_069678640.1">
    <property type="nucleotide sequence ID" value="NZ_CP017253.2"/>
</dbReference>
<gene>
    <name evidence="1" type="ORF">BGI42_01480</name>
</gene>
<sequence>MNIVPYNEYLLVMPNGDTKGFNDLELAKAYINIYYERVIDHKIDKNDYNDATEIGAEEPRRNICTQLGVAEGKCEVYNIDNFIEVVRDKVVFDEEREEIISKLLAKEIDFNVYDYNLDNILPDIKTIEMMEQYGDPD</sequence>
<accession>A0A1D7XHD5</accession>
<reference evidence="2" key="1">
    <citation type="submission" date="2016-09" db="EMBL/GenBank/DDBJ databases">
        <title>Genomics of Clostridium taeniosporum, an organism which forms endospores with ribbon-like appendages.</title>
        <authorList>
            <person name="Walker J.R."/>
        </authorList>
    </citation>
    <scope>NUCLEOTIDE SEQUENCE [LARGE SCALE GENOMIC DNA]</scope>
    <source>
        <strain evidence="2">1/k</strain>
    </source>
</reference>
<evidence type="ECO:0000313" key="2">
    <source>
        <dbReference type="Proteomes" id="UP000094652"/>
    </source>
</evidence>
<evidence type="ECO:0000313" key="1">
    <source>
        <dbReference type="EMBL" id="AOR22479.1"/>
    </source>
</evidence>
<protein>
    <submittedName>
        <fullName evidence="1">Uncharacterized protein</fullName>
    </submittedName>
</protein>
<dbReference type="OrthoDB" id="1920995at2"/>
<dbReference type="KEGG" id="ctae:BGI42_01480"/>
<keyword evidence="2" id="KW-1185">Reference proteome</keyword>
<dbReference type="EMBL" id="CP017253">
    <property type="protein sequence ID" value="AOR22479.1"/>
    <property type="molecule type" value="Genomic_DNA"/>
</dbReference>
<dbReference type="STRING" id="394958.BGI42_01480"/>
<name>A0A1D7XHD5_9CLOT</name>
<organism evidence="1 2">
    <name type="scientific">Clostridium taeniosporum</name>
    <dbReference type="NCBI Taxonomy" id="394958"/>
    <lineage>
        <taxon>Bacteria</taxon>
        <taxon>Bacillati</taxon>
        <taxon>Bacillota</taxon>
        <taxon>Clostridia</taxon>
        <taxon>Eubacteriales</taxon>
        <taxon>Clostridiaceae</taxon>
        <taxon>Clostridium</taxon>
    </lineage>
</organism>
<dbReference type="AlphaFoldDB" id="A0A1D7XHD5"/>